<evidence type="ECO:0000313" key="2">
    <source>
        <dbReference type="Proteomes" id="UP001151760"/>
    </source>
</evidence>
<comment type="caution">
    <text evidence="1">The sequence shown here is derived from an EMBL/GenBank/DDBJ whole genome shotgun (WGS) entry which is preliminary data.</text>
</comment>
<gene>
    <name evidence="1" type="ORF">Tco_0861586</name>
</gene>
<keyword evidence="2" id="KW-1185">Reference proteome</keyword>
<dbReference type="EMBL" id="BQNB010013322">
    <property type="protein sequence ID" value="GJT14544.1"/>
    <property type="molecule type" value="Genomic_DNA"/>
</dbReference>
<proteinExistence type="predicted"/>
<protein>
    <recommendedName>
        <fullName evidence="3">Reverse transcriptase domain-containing protein</fullName>
    </recommendedName>
</protein>
<reference evidence="1" key="2">
    <citation type="submission" date="2022-01" db="EMBL/GenBank/DDBJ databases">
        <authorList>
            <person name="Yamashiro T."/>
            <person name="Shiraishi A."/>
            <person name="Satake H."/>
            <person name="Nakayama K."/>
        </authorList>
    </citation>
    <scope>NUCLEOTIDE SEQUENCE</scope>
</reference>
<name>A0ABQ5BNV8_9ASTR</name>
<organism evidence="1 2">
    <name type="scientific">Tanacetum coccineum</name>
    <dbReference type="NCBI Taxonomy" id="301880"/>
    <lineage>
        <taxon>Eukaryota</taxon>
        <taxon>Viridiplantae</taxon>
        <taxon>Streptophyta</taxon>
        <taxon>Embryophyta</taxon>
        <taxon>Tracheophyta</taxon>
        <taxon>Spermatophyta</taxon>
        <taxon>Magnoliopsida</taxon>
        <taxon>eudicotyledons</taxon>
        <taxon>Gunneridae</taxon>
        <taxon>Pentapetalae</taxon>
        <taxon>asterids</taxon>
        <taxon>campanulids</taxon>
        <taxon>Asterales</taxon>
        <taxon>Asteraceae</taxon>
        <taxon>Asteroideae</taxon>
        <taxon>Anthemideae</taxon>
        <taxon>Anthemidinae</taxon>
        <taxon>Tanacetum</taxon>
    </lineage>
</organism>
<evidence type="ECO:0000313" key="1">
    <source>
        <dbReference type="EMBL" id="GJT14544.1"/>
    </source>
</evidence>
<reference evidence="1" key="1">
    <citation type="journal article" date="2022" name="Int. J. Mol. Sci.">
        <title>Draft Genome of Tanacetum Coccineum: Genomic Comparison of Closely Related Tanacetum-Family Plants.</title>
        <authorList>
            <person name="Yamashiro T."/>
            <person name="Shiraishi A."/>
            <person name="Nakayama K."/>
            <person name="Satake H."/>
        </authorList>
    </citation>
    <scope>NUCLEOTIDE SEQUENCE</scope>
</reference>
<accession>A0ABQ5BNV8</accession>
<evidence type="ECO:0008006" key="3">
    <source>
        <dbReference type="Google" id="ProtNLM"/>
    </source>
</evidence>
<sequence>MLAEMGAKLGHQLSTNVKDFNISIYTQRFNELTLLCPTIILDERKKIEAYICGISENINGEVTSFKPANLNEAVCMEHALMEQKVQARTKRIAEGNKRK</sequence>
<dbReference type="Proteomes" id="UP001151760">
    <property type="component" value="Unassembled WGS sequence"/>
</dbReference>